<dbReference type="Proteomes" id="UP001230496">
    <property type="component" value="Chromosome"/>
</dbReference>
<organism evidence="1 2">
    <name type="scientific">Marivirga salinarum</name>
    <dbReference type="NCBI Taxonomy" id="3059078"/>
    <lineage>
        <taxon>Bacteria</taxon>
        <taxon>Pseudomonadati</taxon>
        <taxon>Bacteroidota</taxon>
        <taxon>Cytophagia</taxon>
        <taxon>Cytophagales</taxon>
        <taxon>Marivirgaceae</taxon>
        <taxon>Marivirga</taxon>
    </lineage>
</organism>
<evidence type="ECO:0000313" key="2">
    <source>
        <dbReference type="Proteomes" id="UP001230496"/>
    </source>
</evidence>
<name>A0AA51NDY0_9BACT</name>
<reference evidence="1 2" key="1">
    <citation type="submission" date="2023-08" db="EMBL/GenBank/DDBJ databases">
        <title>Comparative genomics and taxonomic characterization of three novel marine species of genus Marivirga.</title>
        <authorList>
            <person name="Muhammad N."/>
            <person name="Kim S.-G."/>
        </authorList>
    </citation>
    <scope>NUCLEOTIDE SEQUENCE [LARGE SCALE GENOMIC DNA]</scope>
    <source>
        <strain evidence="1 2">BDSF4-3</strain>
    </source>
</reference>
<protein>
    <submittedName>
        <fullName evidence="1">Uncharacterized protein</fullName>
    </submittedName>
</protein>
<dbReference type="EMBL" id="CP129971">
    <property type="protein sequence ID" value="WMN12025.1"/>
    <property type="molecule type" value="Genomic_DNA"/>
</dbReference>
<dbReference type="RefSeq" id="WP_308349823.1">
    <property type="nucleotide sequence ID" value="NZ_CP129971.1"/>
</dbReference>
<sequence length="437" mass="48928">MRFYDIMYQYKTGLIASIISIIFISSSYSQELISPYSAYGMGLLSEKGFVSNNGMGNAGIAYQSPWFIPVLNPALLGSQRFSSFEAGLSISQNNINDEVTRFRQVNGGLKYVSLAFPIVPGKYGISISLKPLSSKNYEILQRRRSADNDPQAEVTRYQGSGTISQFSLSNGWNINKNIAIGVEANYNFGNLTDRTIYEDIINGADTVSIPYLVSAENTDNFSDFSFIFGTKLTKKLGENYLSLGLTYDLEANLNTTRNTYLQLLTSSETPVTQLNDSSSFITSGLEGTTTLPQKFSGGISYMSPNKWAIMADFTYQDWREYQSFGNFESNYVEQIKMNVGAEYTPNVQSGTRYFERVTYRAGINISNGPIVINNNSINSFGITFGTTLPITKISNINLAFEVGQRGTLLNSLVQENYLNFNLSFTFNDRWFLRRQFD</sequence>
<dbReference type="Gene3D" id="2.40.160.60">
    <property type="entry name" value="Outer membrane protein transport protein (OMPP1/FadL/TodX)"/>
    <property type="match status" value="1"/>
</dbReference>
<dbReference type="KEGG" id="msaa:QYS49_32115"/>
<keyword evidence="2" id="KW-1185">Reference proteome</keyword>
<evidence type="ECO:0000313" key="1">
    <source>
        <dbReference type="EMBL" id="WMN12025.1"/>
    </source>
</evidence>
<accession>A0AA51NDY0</accession>
<proteinExistence type="predicted"/>
<dbReference type="AlphaFoldDB" id="A0AA51NDY0"/>
<dbReference type="SUPFAM" id="SSF56935">
    <property type="entry name" value="Porins"/>
    <property type="match status" value="1"/>
</dbReference>
<gene>
    <name evidence="1" type="ORF">QYS49_32115</name>
</gene>